<feature type="domain" description="Gamma-glutamylcyclotransferase AIG2-like" evidence="3">
    <location>
        <begin position="17"/>
        <end position="143"/>
    </location>
</feature>
<gene>
    <name evidence="5 6 7" type="primary">LOC106460408</name>
</gene>
<dbReference type="Pfam" id="PF06094">
    <property type="entry name" value="GGACT"/>
    <property type="match status" value="1"/>
</dbReference>
<dbReference type="InterPro" id="IPR039126">
    <property type="entry name" value="GGACT"/>
</dbReference>
<organism evidence="4 7">
    <name type="scientific">Limulus polyphemus</name>
    <name type="common">Atlantic horseshoe crab</name>
    <dbReference type="NCBI Taxonomy" id="6850"/>
    <lineage>
        <taxon>Eukaryota</taxon>
        <taxon>Metazoa</taxon>
        <taxon>Ecdysozoa</taxon>
        <taxon>Arthropoda</taxon>
        <taxon>Chelicerata</taxon>
        <taxon>Merostomata</taxon>
        <taxon>Xiphosura</taxon>
        <taxon>Limulidae</taxon>
        <taxon>Limulus</taxon>
    </lineage>
</organism>
<evidence type="ECO:0000313" key="4">
    <source>
        <dbReference type="Proteomes" id="UP000694941"/>
    </source>
</evidence>
<evidence type="ECO:0000313" key="7">
    <source>
        <dbReference type="RefSeq" id="XP_022242835.1"/>
    </source>
</evidence>
<reference evidence="5 6" key="1">
    <citation type="submission" date="2025-05" db="UniProtKB">
        <authorList>
            <consortium name="RefSeq"/>
        </authorList>
    </citation>
    <scope>IDENTIFICATION</scope>
    <source>
        <tissue evidence="5 6">Muscle</tissue>
    </source>
</reference>
<evidence type="ECO:0000313" key="6">
    <source>
        <dbReference type="RefSeq" id="XP_022242834.1"/>
    </source>
</evidence>
<evidence type="ECO:0000259" key="3">
    <source>
        <dbReference type="Pfam" id="PF06094"/>
    </source>
</evidence>
<dbReference type="Gene3D" id="3.10.490.10">
    <property type="entry name" value="Gamma-glutamyl cyclotransferase-like"/>
    <property type="match status" value="1"/>
</dbReference>
<dbReference type="RefSeq" id="XP_022242835.1">
    <property type="nucleotide sequence ID" value="XM_022387127.1"/>
</dbReference>
<sequence length="178" mass="20501">METTSQPHQGNGLGALVFFYGTIKSNEPNHHWLRNVENGHARFLGKARTATEWPLVVATKYNIPHLLDCKGTGKFIAGELYEINDILLKKLDEIEGHPIFYERRLEQVEMTDCKISNNLGDNDSTIRTAWIYIFKNYTAEMLQFPLLEEYSSKDFKTMGNKVELLNSKIVKYSDLLLE</sequence>
<dbReference type="PANTHER" id="PTHR12510">
    <property type="entry name" value="TROPONIN C-AKIN-1 PROTEIN"/>
    <property type="match status" value="1"/>
</dbReference>
<comment type="similarity">
    <text evidence="1 2">Belongs to the gamma-glutamylcyclotransferase family.</text>
</comment>
<dbReference type="SUPFAM" id="SSF110857">
    <property type="entry name" value="Gamma-glutamyl cyclotransferase-like"/>
    <property type="match status" value="1"/>
</dbReference>
<dbReference type="PANTHER" id="PTHR12510:SF4">
    <property type="entry name" value="GAMMA-GLUTAMYLAMINECYCLOTRANSFERASE"/>
    <property type="match status" value="1"/>
</dbReference>
<keyword evidence="4" id="KW-1185">Reference proteome</keyword>
<evidence type="ECO:0000256" key="1">
    <source>
        <dbReference type="ARBA" id="ARBA00008861"/>
    </source>
</evidence>
<evidence type="ECO:0000256" key="2">
    <source>
        <dbReference type="RuleBase" id="RU367036"/>
    </source>
</evidence>
<dbReference type="GeneID" id="106460408"/>
<dbReference type="RefSeq" id="XP_022242834.1">
    <property type="nucleotide sequence ID" value="XM_022387126.1"/>
</dbReference>
<name>A0ABM1SGT0_LIMPO</name>
<dbReference type="Proteomes" id="UP000694941">
    <property type="component" value="Unplaced"/>
</dbReference>
<protein>
    <recommendedName>
        <fullName evidence="2">Gamma-glutamylcyclotransferase family protein</fullName>
    </recommendedName>
</protein>
<proteinExistence type="inferred from homology"/>
<evidence type="ECO:0000313" key="5">
    <source>
        <dbReference type="RefSeq" id="XP_022242833.1"/>
    </source>
</evidence>
<dbReference type="InterPro" id="IPR036568">
    <property type="entry name" value="GGCT-like_sf"/>
</dbReference>
<accession>A0ABM1SGT0</accession>
<dbReference type="RefSeq" id="XP_022242833.1">
    <property type="nucleotide sequence ID" value="XM_022387125.1"/>
</dbReference>
<dbReference type="CDD" id="cd06661">
    <property type="entry name" value="GGCT_like"/>
    <property type="match status" value="1"/>
</dbReference>
<dbReference type="InterPro" id="IPR009288">
    <property type="entry name" value="AIG2-like_dom"/>
</dbReference>
<dbReference type="InterPro" id="IPR013024">
    <property type="entry name" value="GGCT-like"/>
</dbReference>